<dbReference type="Proteomes" id="UP000606499">
    <property type="component" value="Unassembled WGS sequence"/>
</dbReference>
<reference evidence="2" key="1">
    <citation type="submission" date="2020-08" db="EMBL/GenBank/DDBJ databases">
        <title>Genome public.</title>
        <authorList>
            <person name="Liu C."/>
            <person name="Sun Q."/>
        </authorList>
    </citation>
    <scope>NUCLEOTIDE SEQUENCE</scope>
    <source>
        <strain evidence="2">NSJ-28</strain>
    </source>
</reference>
<dbReference type="AlphaFoldDB" id="A0A923LWN6"/>
<dbReference type="EMBL" id="JACOPL010000006">
    <property type="protein sequence ID" value="MBC5725272.1"/>
    <property type="molecule type" value="Genomic_DNA"/>
</dbReference>
<comment type="caution">
    <text evidence="2">The sequence shown here is derived from an EMBL/GenBank/DDBJ whole genome shotgun (WGS) entry which is preliminary data.</text>
</comment>
<dbReference type="Pfam" id="PF04717">
    <property type="entry name" value="Phage_base_V"/>
    <property type="match status" value="1"/>
</dbReference>
<name>A0A923LWN6_9FIRM</name>
<sequence length="262" mass="28323">MSIVEQLDSLFRESGAGLRREMDRRGPTLAKVTNVTDPEKFNRVKCLPVGSENTEETDWCYVTAAAGGMEYGFFWFPRVDDLVLLDYLDGDPHRPVVIGRLWTTEVKPPYTIADGKVQDYALRTPSGIELLMHDEEEKHKVTLTMPSGATLVLDDEAQKVELRDKESQNALLMDLKEGGITLQAAKKIELSAGKAALTIEEAGNITAKGESKVAVQGANIEAKASAGLTLEGGSQAAVKSNGTLELTASGNTTVKGLMVNIN</sequence>
<gene>
    <name evidence="2" type="ORF">H8S45_07350</name>
</gene>
<dbReference type="RefSeq" id="WP_054326482.1">
    <property type="nucleotide sequence ID" value="NZ_JACOPL010000006.1"/>
</dbReference>
<dbReference type="Gene3D" id="2.40.50.230">
    <property type="entry name" value="Gp5 N-terminal domain"/>
    <property type="match status" value="1"/>
</dbReference>
<protein>
    <recommendedName>
        <fullName evidence="1">Gp5/Type VI secretion system Vgr protein OB-fold domain-containing protein</fullName>
    </recommendedName>
</protein>
<dbReference type="SUPFAM" id="SSF69255">
    <property type="entry name" value="gp5 N-terminal domain-like"/>
    <property type="match status" value="1"/>
</dbReference>
<accession>A0A923LWN6</accession>
<dbReference type="SUPFAM" id="SSF69349">
    <property type="entry name" value="Phage fibre proteins"/>
    <property type="match status" value="1"/>
</dbReference>
<dbReference type="InterPro" id="IPR037026">
    <property type="entry name" value="Vgr_OB-fold_dom_sf"/>
</dbReference>
<evidence type="ECO:0000313" key="2">
    <source>
        <dbReference type="EMBL" id="MBC5725272.1"/>
    </source>
</evidence>
<dbReference type="InterPro" id="IPR006531">
    <property type="entry name" value="Gp5/Vgr_OB"/>
</dbReference>
<evidence type="ECO:0000313" key="3">
    <source>
        <dbReference type="Proteomes" id="UP000606499"/>
    </source>
</evidence>
<feature type="domain" description="Gp5/Type VI secretion system Vgr protein OB-fold" evidence="1">
    <location>
        <begin position="29"/>
        <end position="102"/>
    </location>
</feature>
<evidence type="ECO:0000259" key="1">
    <source>
        <dbReference type="Pfam" id="PF04717"/>
    </source>
</evidence>
<keyword evidence="3" id="KW-1185">Reference proteome</keyword>
<organism evidence="2 3">
    <name type="scientific">Agathobaculum faecis</name>
    <dbReference type="NCBI Taxonomy" id="2763013"/>
    <lineage>
        <taxon>Bacteria</taxon>
        <taxon>Bacillati</taxon>
        <taxon>Bacillota</taxon>
        <taxon>Clostridia</taxon>
        <taxon>Eubacteriales</taxon>
        <taxon>Butyricicoccaceae</taxon>
        <taxon>Agathobaculum</taxon>
    </lineage>
</organism>
<proteinExistence type="predicted"/>